<evidence type="ECO:0000256" key="2">
    <source>
        <dbReference type="SAM" id="Phobius"/>
    </source>
</evidence>
<keyword evidence="2" id="KW-0472">Membrane</keyword>
<dbReference type="InterPro" id="IPR050570">
    <property type="entry name" value="Cell_wall_metabolism_enzyme"/>
</dbReference>
<keyword evidence="1" id="KW-0175">Coiled coil</keyword>
<dbReference type="InterPro" id="IPR011055">
    <property type="entry name" value="Dup_hybrid_motif"/>
</dbReference>
<evidence type="ECO:0000259" key="3">
    <source>
        <dbReference type="Pfam" id="PF01551"/>
    </source>
</evidence>
<dbReference type="Proteomes" id="UP000824099">
    <property type="component" value="Unassembled WGS sequence"/>
</dbReference>
<accession>A0A9D1MPD1</accession>
<dbReference type="Gene3D" id="2.70.70.10">
    <property type="entry name" value="Glucose Permease (Domain IIA)"/>
    <property type="match status" value="1"/>
</dbReference>
<keyword evidence="2" id="KW-0812">Transmembrane</keyword>
<dbReference type="InterPro" id="IPR016047">
    <property type="entry name" value="M23ase_b-sheet_dom"/>
</dbReference>
<protein>
    <submittedName>
        <fullName evidence="4">M23 family metallopeptidase</fullName>
    </submittedName>
</protein>
<evidence type="ECO:0000313" key="5">
    <source>
        <dbReference type="Proteomes" id="UP000824099"/>
    </source>
</evidence>
<dbReference type="Pfam" id="PF01551">
    <property type="entry name" value="Peptidase_M23"/>
    <property type="match status" value="1"/>
</dbReference>
<feature type="transmembrane region" description="Helical" evidence="2">
    <location>
        <begin position="33"/>
        <end position="50"/>
    </location>
</feature>
<organism evidence="4 5">
    <name type="scientific">Candidatus Avacidaminococcus intestinavium</name>
    <dbReference type="NCBI Taxonomy" id="2840684"/>
    <lineage>
        <taxon>Bacteria</taxon>
        <taxon>Bacillati</taxon>
        <taxon>Bacillota</taxon>
        <taxon>Negativicutes</taxon>
        <taxon>Acidaminococcales</taxon>
        <taxon>Acidaminococcaceae</taxon>
        <taxon>Acidaminococcaceae incertae sedis</taxon>
        <taxon>Candidatus Avacidaminococcus</taxon>
    </lineage>
</organism>
<reference evidence="4" key="1">
    <citation type="submission" date="2020-10" db="EMBL/GenBank/DDBJ databases">
        <authorList>
            <person name="Gilroy R."/>
        </authorList>
    </citation>
    <scope>NUCLEOTIDE SEQUENCE</scope>
    <source>
        <strain evidence="4">CHK160-1198</strain>
    </source>
</reference>
<reference evidence="4" key="2">
    <citation type="journal article" date="2021" name="PeerJ">
        <title>Extensive microbial diversity within the chicken gut microbiome revealed by metagenomics and culture.</title>
        <authorList>
            <person name="Gilroy R."/>
            <person name="Ravi A."/>
            <person name="Getino M."/>
            <person name="Pursley I."/>
            <person name="Horton D.L."/>
            <person name="Alikhan N.F."/>
            <person name="Baker D."/>
            <person name="Gharbi K."/>
            <person name="Hall N."/>
            <person name="Watson M."/>
            <person name="Adriaenssens E.M."/>
            <person name="Foster-Nyarko E."/>
            <person name="Jarju S."/>
            <person name="Secka A."/>
            <person name="Antonio M."/>
            <person name="Oren A."/>
            <person name="Chaudhuri R.R."/>
            <person name="La Ragione R."/>
            <person name="Hildebrand F."/>
            <person name="Pallen M.J."/>
        </authorList>
    </citation>
    <scope>NUCLEOTIDE SEQUENCE</scope>
    <source>
        <strain evidence="4">CHK160-1198</strain>
    </source>
</reference>
<dbReference type="CDD" id="cd12797">
    <property type="entry name" value="M23_peptidase"/>
    <property type="match status" value="1"/>
</dbReference>
<dbReference type="AlphaFoldDB" id="A0A9D1MPD1"/>
<name>A0A9D1MPD1_9FIRM</name>
<dbReference type="PANTHER" id="PTHR21666">
    <property type="entry name" value="PEPTIDASE-RELATED"/>
    <property type="match status" value="1"/>
</dbReference>
<dbReference type="SUPFAM" id="SSF51261">
    <property type="entry name" value="Duplicated hybrid motif"/>
    <property type="match status" value="1"/>
</dbReference>
<dbReference type="EMBL" id="DVNI01000058">
    <property type="protein sequence ID" value="HIU64180.1"/>
    <property type="molecule type" value="Genomic_DNA"/>
</dbReference>
<evidence type="ECO:0000256" key="1">
    <source>
        <dbReference type="SAM" id="Coils"/>
    </source>
</evidence>
<sequence length="305" mass="33492">MNEQKKITTNQEYFLIAIAGHGKGTKVLRLHKVATLFVCCFLALGIYGLFRETYDAIHKADAEQQELFAYRAQYAQQEEKLQVLMEENEKIQKKLAEVATLEDEVRRTLDKDGATVSRGNNERLVRNIEGGQGGPGNAALTKFDIVENQNKMLAENIASKYQNLNNMLEDLRAASTVPSLWPAESWDISSRFGYRADPFGYGGEFHKGIDIAGNYGEPVYATAAGTVETAGWYSGYGRYVKLEHGNGYASAYGHMSAIAVAPGDNVAKGDVIGYIGSSGYSTGPHLHFEVLVSGSQVDPLKVLNY</sequence>
<evidence type="ECO:0000313" key="4">
    <source>
        <dbReference type="EMBL" id="HIU64180.1"/>
    </source>
</evidence>
<dbReference type="PANTHER" id="PTHR21666:SF270">
    <property type="entry name" value="MUREIN HYDROLASE ACTIVATOR ENVC"/>
    <property type="match status" value="1"/>
</dbReference>
<comment type="caution">
    <text evidence="4">The sequence shown here is derived from an EMBL/GenBank/DDBJ whole genome shotgun (WGS) entry which is preliminary data.</text>
</comment>
<feature type="coiled-coil region" evidence="1">
    <location>
        <begin position="60"/>
        <end position="111"/>
    </location>
</feature>
<dbReference type="FunFam" id="2.70.70.10:FF:000006">
    <property type="entry name" value="M23 family peptidase"/>
    <property type="match status" value="1"/>
</dbReference>
<gene>
    <name evidence="4" type="ORF">IAB06_03960</name>
</gene>
<dbReference type="GO" id="GO:0004222">
    <property type="term" value="F:metalloendopeptidase activity"/>
    <property type="evidence" value="ECO:0007669"/>
    <property type="project" value="TreeGrafter"/>
</dbReference>
<proteinExistence type="predicted"/>
<keyword evidence="2" id="KW-1133">Transmembrane helix</keyword>
<feature type="domain" description="M23ase beta-sheet core" evidence="3">
    <location>
        <begin position="205"/>
        <end position="299"/>
    </location>
</feature>